<dbReference type="Gene3D" id="3.40.630.10">
    <property type="entry name" value="Zn peptidases"/>
    <property type="match status" value="1"/>
</dbReference>
<name>A0AAW9Q1D3_9CYAN</name>
<feature type="domain" description="Peptidase M28" evidence="1">
    <location>
        <begin position="81"/>
        <end position="294"/>
    </location>
</feature>
<comment type="caution">
    <text evidence="2">The sequence shown here is derived from an EMBL/GenBank/DDBJ whole genome shotgun (WGS) entry which is preliminary data.</text>
</comment>
<dbReference type="PANTHER" id="PTHR12147">
    <property type="entry name" value="METALLOPEPTIDASE M28 FAMILY MEMBER"/>
    <property type="match status" value="1"/>
</dbReference>
<organism evidence="2 3">
    <name type="scientific">Tumidithrix elongata BACA0141</name>
    <dbReference type="NCBI Taxonomy" id="2716417"/>
    <lineage>
        <taxon>Bacteria</taxon>
        <taxon>Bacillati</taxon>
        <taxon>Cyanobacteriota</taxon>
        <taxon>Cyanophyceae</taxon>
        <taxon>Pseudanabaenales</taxon>
        <taxon>Pseudanabaenaceae</taxon>
        <taxon>Tumidithrix</taxon>
        <taxon>Tumidithrix elongata</taxon>
    </lineage>
</organism>
<dbReference type="GO" id="GO:0006508">
    <property type="term" value="P:proteolysis"/>
    <property type="evidence" value="ECO:0007669"/>
    <property type="project" value="InterPro"/>
</dbReference>
<evidence type="ECO:0000313" key="3">
    <source>
        <dbReference type="Proteomes" id="UP001333818"/>
    </source>
</evidence>
<evidence type="ECO:0000313" key="2">
    <source>
        <dbReference type="EMBL" id="MEE3717644.1"/>
    </source>
</evidence>
<gene>
    <name evidence="2" type="ORF">V2H45_12965</name>
</gene>
<dbReference type="AlphaFoldDB" id="A0AAW9Q1D3"/>
<evidence type="ECO:0000259" key="1">
    <source>
        <dbReference type="Pfam" id="PF04389"/>
    </source>
</evidence>
<proteinExistence type="predicted"/>
<reference evidence="2" key="1">
    <citation type="submission" date="2024-01" db="EMBL/GenBank/DDBJ databases">
        <title>Bank of Algae and Cyanobacteria of the Azores (BACA) strain genomes.</title>
        <authorList>
            <person name="Luz R."/>
            <person name="Cordeiro R."/>
            <person name="Fonseca A."/>
            <person name="Goncalves V."/>
        </authorList>
    </citation>
    <scope>NUCLEOTIDE SEQUENCE</scope>
    <source>
        <strain evidence="2">BACA0141</strain>
    </source>
</reference>
<protein>
    <submittedName>
        <fullName evidence="2">M28 family peptidase</fullName>
    </submittedName>
</protein>
<dbReference type="PANTHER" id="PTHR12147:SF26">
    <property type="entry name" value="PEPTIDASE M28 DOMAIN-CONTAINING PROTEIN"/>
    <property type="match status" value="1"/>
</dbReference>
<dbReference type="EMBL" id="JAZBJZ010000047">
    <property type="protein sequence ID" value="MEE3717644.1"/>
    <property type="molecule type" value="Genomic_DNA"/>
</dbReference>
<dbReference type="InterPro" id="IPR045175">
    <property type="entry name" value="M28_fam"/>
</dbReference>
<dbReference type="InterPro" id="IPR007484">
    <property type="entry name" value="Peptidase_M28"/>
</dbReference>
<dbReference type="Proteomes" id="UP001333818">
    <property type="component" value="Unassembled WGS sequence"/>
</dbReference>
<sequence>MPDRSYRGQLQPLRPEEIALKNALQQDVKKLAVEIGMRNYDRYAQLNSAKDFLATSLTQVGYEVKQQEYKISRESYFNLEVERKGTKKPDEIILVGGHYDSVFGSPGANDNGTGAAATLELARLFSNKSHSRTIRFVEFTNEEPPFFWTENMGSLVYAKGLRDRNENVIAMLSLETMGYFSEVEGSQKYPFPIGLLYPSQGNFIGFIGNLGSGSLVRKAIASFRHHAQFPSEGAALPDWIPGVGWSDHWAFWQQGYQGIMVTDTAPFRYTHYHTKQDTLDKIDFEKLARIVSGLAGVISDLAE</sequence>
<dbReference type="Pfam" id="PF04389">
    <property type="entry name" value="Peptidase_M28"/>
    <property type="match status" value="1"/>
</dbReference>
<keyword evidence="3" id="KW-1185">Reference proteome</keyword>
<dbReference type="SUPFAM" id="SSF53187">
    <property type="entry name" value="Zn-dependent exopeptidases"/>
    <property type="match status" value="1"/>
</dbReference>
<accession>A0AAW9Q1D3</accession>
<dbReference type="GO" id="GO:0008235">
    <property type="term" value="F:metalloexopeptidase activity"/>
    <property type="evidence" value="ECO:0007669"/>
    <property type="project" value="InterPro"/>
</dbReference>